<evidence type="ECO:0000256" key="3">
    <source>
        <dbReference type="ARBA" id="ARBA00022692"/>
    </source>
</evidence>
<dbReference type="InterPro" id="IPR017438">
    <property type="entry name" value="ATP-NAD_kinase_N"/>
</dbReference>
<name>A0A366E3S3_9NOCA</name>
<dbReference type="GO" id="GO:0005886">
    <property type="term" value="C:plasma membrane"/>
    <property type="evidence" value="ECO:0007669"/>
    <property type="project" value="UniProtKB-SubCell"/>
</dbReference>
<dbReference type="SUPFAM" id="SSF48317">
    <property type="entry name" value="Acid phosphatase/Vanadium-dependent haloperoxidase"/>
    <property type="match status" value="1"/>
</dbReference>
<evidence type="ECO:0000256" key="5">
    <source>
        <dbReference type="ARBA" id="ARBA00022989"/>
    </source>
</evidence>
<proteinExistence type="predicted"/>
<dbReference type="SMART" id="SM00046">
    <property type="entry name" value="DAGKc"/>
    <property type="match status" value="1"/>
</dbReference>
<dbReference type="GO" id="GO:0016787">
    <property type="term" value="F:hydrolase activity"/>
    <property type="evidence" value="ECO:0007669"/>
    <property type="project" value="UniProtKB-KW"/>
</dbReference>
<dbReference type="Pfam" id="PF01569">
    <property type="entry name" value="PAP2"/>
    <property type="match status" value="1"/>
</dbReference>
<dbReference type="Gene3D" id="3.40.50.10330">
    <property type="entry name" value="Probable inorganic polyphosphate/atp-NAD kinase, domain 1"/>
    <property type="match status" value="1"/>
</dbReference>
<sequence length="488" mass="51881">MRWHAVDIRLVNHSARVPPTIADRALLDLSASANHNKLWLAAGAAMAVLGSGPVRRGGLRGVLATLLASGVANGIAKPLFPRRRPPDGSVPFVRRPLSPPVSSSFPSGHAASAAAFATGVALESPAAAAVVAPVALAVAYSRVHIGVHWPSDVVAGALLGSGIALATHRWWAVRNDEPATECVTENIEPLPHGRGLLMVTNPLAGLGDSALTEARLRARLPRARFLRMDPDRDLGAQLDEAIEAGGVVALGVLGGDGTVSSVAEVAVRRDLPLAVFAGGTLDHFARDAGVETHEKTLAALAAGSVCRFDAATVRYDDEGERVFVNTASLGGYPRFVRLRDRWRPRLGKWPAAGVAMLRVLMRARPVRATVDGVPVLLWMLFVGNGRYHPSDQVPMSRPELHRGTLDVRYLRADLPLSRARLIWATLTGTLGTSAAYRHREAQRLVVRTARAPVALATDGEVAASGREFVFTSKPAALTVFRMPDSPAE</sequence>
<dbReference type="RefSeq" id="WP_067510447.1">
    <property type="nucleotide sequence ID" value="NZ_QNRE01000001.1"/>
</dbReference>
<evidence type="ECO:0000313" key="8">
    <source>
        <dbReference type="EMBL" id="RBO97021.1"/>
    </source>
</evidence>
<keyword evidence="4" id="KW-0378">Hydrolase</keyword>
<reference evidence="8 9" key="1">
    <citation type="submission" date="2018-06" db="EMBL/GenBank/DDBJ databases">
        <title>Genomic Encyclopedia of Type Strains, Phase IV (KMG-IV): sequencing the most valuable type-strain genomes for metagenomic binning, comparative biology and taxonomic classification.</title>
        <authorList>
            <person name="Goeker M."/>
        </authorList>
    </citation>
    <scope>NUCLEOTIDE SEQUENCE [LARGE SCALE GENOMIC DNA]</scope>
    <source>
        <strain evidence="8 9">DSM 44599</strain>
    </source>
</reference>
<keyword evidence="5" id="KW-1133">Transmembrane helix</keyword>
<dbReference type="PROSITE" id="PS50146">
    <property type="entry name" value="DAGK"/>
    <property type="match status" value="1"/>
</dbReference>
<gene>
    <name evidence="8" type="ORF">DFR74_1011040</name>
</gene>
<dbReference type="SMART" id="SM00014">
    <property type="entry name" value="acidPPc"/>
    <property type="match status" value="1"/>
</dbReference>
<evidence type="ECO:0000256" key="1">
    <source>
        <dbReference type="ARBA" id="ARBA00004651"/>
    </source>
</evidence>
<evidence type="ECO:0000259" key="7">
    <source>
        <dbReference type="PROSITE" id="PS50146"/>
    </source>
</evidence>
<dbReference type="PANTHER" id="PTHR14969:SF62">
    <property type="entry name" value="DECAPRENYLPHOSPHORYL-5-PHOSPHORIBOSE PHOSPHATASE RV3807C-RELATED"/>
    <property type="match status" value="1"/>
</dbReference>
<keyword evidence="6" id="KW-0472">Membrane</keyword>
<dbReference type="PANTHER" id="PTHR14969">
    <property type="entry name" value="SPHINGOSINE-1-PHOSPHATE PHOSPHOHYDROLASE"/>
    <property type="match status" value="1"/>
</dbReference>
<evidence type="ECO:0000256" key="6">
    <source>
        <dbReference type="ARBA" id="ARBA00023136"/>
    </source>
</evidence>
<comment type="caution">
    <text evidence="8">The sequence shown here is derived from an EMBL/GenBank/DDBJ whole genome shotgun (WGS) entry which is preliminary data.</text>
</comment>
<dbReference type="GO" id="GO:0016301">
    <property type="term" value="F:kinase activity"/>
    <property type="evidence" value="ECO:0007669"/>
    <property type="project" value="InterPro"/>
</dbReference>
<dbReference type="OrthoDB" id="5242960at2"/>
<evidence type="ECO:0000256" key="4">
    <source>
        <dbReference type="ARBA" id="ARBA00022801"/>
    </source>
</evidence>
<keyword evidence="3" id="KW-0812">Transmembrane</keyword>
<accession>A0A366E3S3</accession>
<dbReference type="Gene3D" id="1.20.144.10">
    <property type="entry name" value="Phosphatidic acid phosphatase type 2/haloperoxidase"/>
    <property type="match status" value="1"/>
</dbReference>
<keyword evidence="2" id="KW-1003">Cell membrane</keyword>
<dbReference type="CDD" id="cd01610">
    <property type="entry name" value="PAP2_like"/>
    <property type="match status" value="1"/>
</dbReference>
<dbReference type="Proteomes" id="UP000252586">
    <property type="component" value="Unassembled WGS sequence"/>
</dbReference>
<feature type="domain" description="DAGKc" evidence="7">
    <location>
        <begin position="191"/>
        <end position="317"/>
    </location>
</feature>
<dbReference type="InterPro" id="IPR016064">
    <property type="entry name" value="NAD/diacylglycerol_kinase_sf"/>
</dbReference>
<dbReference type="InterPro" id="IPR000326">
    <property type="entry name" value="PAP2/HPO"/>
</dbReference>
<dbReference type="STRING" id="1210090.GCA_001613185_03637"/>
<keyword evidence="9" id="KW-1185">Reference proteome</keyword>
<dbReference type="InterPro" id="IPR036938">
    <property type="entry name" value="PAP2/HPO_sf"/>
</dbReference>
<dbReference type="EMBL" id="QNRE01000001">
    <property type="protein sequence ID" value="RBO97021.1"/>
    <property type="molecule type" value="Genomic_DNA"/>
</dbReference>
<organism evidence="8 9">
    <name type="scientific">Nocardia puris</name>
    <dbReference type="NCBI Taxonomy" id="208602"/>
    <lineage>
        <taxon>Bacteria</taxon>
        <taxon>Bacillati</taxon>
        <taxon>Actinomycetota</taxon>
        <taxon>Actinomycetes</taxon>
        <taxon>Mycobacteriales</taxon>
        <taxon>Nocardiaceae</taxon>
        <taxon>Nocardia</taxon>
    </lineage>
</organism>
<dbReference type="Gene3D" id="2.60.200.40">
    <property type="match status" value="1"/>
</dbReference>
<dbReference type="InterPro" id="IPR001206">
    <property type="entry name" value="Diacylglycerol_kinase_cat_dom"/>
</dbReference>
<dbReference type="AlphaFoldDB" id="A0A366E3S3"/>
<dbReference type="SUPFAM" id="SSF111331">
    <property type="entry name" value="NAD kinase/diacylglycerol kinase-like"/>
    <property type="match status" value="1"/>
</dbReference>
<comment type="subcellular location">
    <subcellularLocation>
        <location evidence="1">Cell membrane</location>
        <topology evidence="1">Multi-pass membrane protein</topology>
    </subcellularLocation>
</comment>
<protein>
    <submittedName>
        <fullName evidence="8">Undecaprenyl-diphosphatase</fullName>
    </submittedName>
</protein>
<evidence type="ECO:0000313" key="9">
    <source>
        <dbReference type="Proteomes" id="UP000252586"/>
    </source>
</evidence>
<dbReference type="Pfam" id="PF00781">
    <property type="entry name" value="DAGK_cat"/>
    <property type="match status" value="1"/>
</dbReference>
<evidence type="ECO:0000256" key="2">
    <source>
        <dbReference type="ARBA" id="ARBA00022475"/>
    </source>
</evidence>